<dbReference type="AlphaFoldDB" id="A0A2G5SWG2"/>
<evidence type="ECO:0000313" key="3">
    <source>
        <dbReference type="EMBL" id="PIC19474.1"/>
    </source>
</evidence>
<feature type="compositionally biased region" description="Polar residues" evidence="2">
    <location>
        <begin position="527"/>
        <end position="548"/>
    </location>
</feature>
<accession>A0A2G5SWG2</accession>
<feature type="coiled-coil region" evidence="1">
    <location>
        <begin position="175"/>
        <end position="301"/>
    </location>
</feature>
<evidence type="ECO:0000313" key="4">
    <source>
        <dbReference type="Proteomes" id="UP000230233"/>
    </source>
</evidence>
<protein>
    <submittedName>
        <fullName evidence="3">Uncharacterized protein</fullName>
    </submittedName>
</protein>
<dbReference type="OrthoDB" id="10375629at2759"/>
<evidence type="ECO:0000256" key="2">
    <source>
        <dbReference type="SAM" id="MobiDB-lite"/>
    </source>
</evidence>
<comment type="caution">
    <text evidence="3">The sequence shown here is derived from an EMBL/GenBank/DDBJ whole genome shotgun (WGS) entry which is preliminary data.</text>
</comment>
<gene>
    <name evidence="3" type="primary">Cnig_chr_X.g25016</name>
    <name evidence="3" type="ORF">B9Z55_025016</name>
</gene>
<dbReference type="Proteomes" id="UP000230233">
    <property type="component" value="Chromosome X"/>
</dbReference>
<reference evidence="4" key="1">
    <citation type="submission" date="2017-10" db="EMBL/GenBank/DDBJ databases">
        <title>Rapid genome shrinkage in a self-fertile nematode reveals novel sperm competition proteins.</title>
        <authorList>
            <person name="Yin D."/>
            <person name="Schwarz E.M."/>
            <person name="Thomas C.G."/>
            <person name="Felde R.L."/>
            <person name="Korf I.F."/>
            <person name="Cutter A.D."/>
            <person name="Schartner C.M."/>
            <person name="Ralston E.J."/>
            <person name="Meyer B.J."/>
            <person name="Haag E.S."/>
        </authorList>
    </citation>
    <scope>NUCLEOTIDE SEQUENCE [LARGE SCALE GENOMIC DNA]</scope>
    <source>
        <strain evidence="4">JU1422</strain>
    </source>
</reference>
<name>A0A2G5SWG2_9PELO</name>
<keyword evidence="1" id="KW-0175">Coiled coil</keyword>
<organism evidence="3 4">
    <name type="scientific">Caenorhabditis nigoni</name>
    <dbReference type="NCBI Taxonomy" id="1611254"/>
    <lineage>
        <taxon>Eukaryota</taxon>
        <taxon>Metazoa</taxon>
        <taxon>Ecdysozoa</taxon>
        <taxon>Nematoda</taxon>
        <taxon>Chromadorea</taxon>
        <taxon>Rhabditida</taxon>
        <taxon>Rhabditina</taxon>
        <taxon>Rhabditomorpha</taxon>
        <taxon>Rhabditoidea</taxon>
        <taxon>Rhabditidae</taxon>
        <taxon>Peloderinae</taxon>
        <taxon>Caenorhabditis</taxon>
    </lineage>
</organism>
<feature type="region of interest" description="Disordered" evidence="2">
    <location>
        <begin position="527"/>
        <end position="552"/>
    </location>
</feature>
<dbReference type="EMBL" id="PDUG01000006">
    <property type="protein sequence ID" value="PIC19474.1"/>
    <property type="molecule type" value="Genomic_DNA"/>
</dbReference>
<proteinExistence type="predicted"/>
<keyword evidence="4" id="KW-1185">Reference proteome</keyword>
<sequence length="694" mass="79821">MAFSVDANVDMVRRLDAEKMNEIVKEMPKDLMKVVTDIVATVDKEGRGPNGKLDMASTVNVRDSVQVRRTASRIRMIIGSSVEPTIAASWQVSEILGLFENFSDAIKIIQRRLIFPEMRDFMEPLRKAQKINDEALNKMRAHFKNMKKIKSKTVQKECHTCAGILAKQEKAFFEKNASQIKLEELKKELESIESENGALVGSIQNLQANCQGLEETKRMFRQKTLEAQEAQRRCEEIKNARASRDMEHLINEKEKLESEAARQEKMIQQNEEQIKINRQKLSELEAENQLGENVTARLEQQYEEVANENAKTKAGIDELVSALEHQKNVEKKQKEQEARTMKELQMKMLPSTKFSPFNMQPTPEYYKQYVESDIQTFNLPTNNLREVQMKETIPKATYTCLNPSDPWSQLRSFLDVRHNVNQERNQGITANVYSLPQVREHQLRVENELTNRDLRRSILQNPHMNQSTSSTAFNLHNSVENQPRASINLDFERSVIQNLHIKQSVTANVYNPQQVREYQHHGDNQFENRSLQRSTEQSLHTNQSTRSTAFHVPNSMESVPRVEKDAYNFNLIENPYMKQPSSAAPYNNNDLMKYLENGLNDLNLHNTIMKEGKQANTTYIQQNTNQYQPHVENGLSNFDLESIKANASLSTMKSTQTKMPLFPMLSNLYDCPGCGKNVVKHDRDSLCADCEISG</sequence>
<evidence type="ECO:0000256" key="1">
    <source>
        <dbReference type="SAM" id="Coils"/>
    </source>
</evidence>